<proteinExistence type="predicted"/>
<comment type="caution">
    <text evidence="1">The sequence shown here is derived from an EMBL/GenBank/DDBJ whole genome shotgun (WGS) entry which is preliminary data.</text>
</comment>
<sequence>MKNFAFIALTVAALASSGANADTVHRHHRASAGMVHHISAATSAPTSFQGLYQGGGASNDCEERVFGFCNVR</sequence>
<dbReference type="OrthoDB" id="9923444at2"/>
<protein>
    <submittedName>
        <fullName evidence="1">Uncharacterized protein</fullName>
    </submittedName>
</protein>
<accession>A0A2S6NEW7</accession>
<name>A0A2S6NEW7_9HYPH</name>
<evidence type="ECO:0000313" key="1">
    <source>
        <dbReference type="EMBL" id="PPQ33147.1"/>
    </source>
</evidence>
<organism evidence="1 2">
    <name type="scientific">Rhodoblastus sphagnicola</name>
    <dbReference type="NCBI Taxonomy" id="333368"/>
    <lineage>
        <taxon>Bacteria</taxon>
        <taxon>Pseudomonadati</taxon>
        <taxon>Pseudomonadota</taxon>
        <taxon>Alphaproteobacteria</taxon>
        <taxon>Hyphomicrobiales</taxon>
        <taxon>Rhodoblastaceae</taxon>
        <taxon>Rhodoblastus</taxon>
    </lineage>
</organism>
<dbReference type="RefSeq" id="WP_104506328.1">
    <property type="nucleotide sequence ID" value="NZ_JACIGC010000029.1"/>
</dbReference>
<gene>
    <name evidence="1" type="ORF">CCR94_02595</name>
</gene>
<dbReference type="Proteomes" id="UP000239089">
    <property type="component" value="Unassembled WGS sequence"/>
</dbReference>
<dbReference type="EMBL" id="NHSJ01000027">
    <property type="protein sequence ID" value="PPQ33147.1"/>
    <property type="molecule type" value="Genomic_DNA"/>
</dbReference>
<reference evidence="1 2" key="1">
    <citation type="journal article" date="2018" name="Arch. Microbiol.">
        <title>New insights into the metabolic potential of the phototrophic purple bacterium Rhodopila globiformis DSM 161(T) from its draft genome sequence and evidence for a vanadium-dependent nitrogenase.</title>
        <authorList>
            <person name="Imhoff J.F."/>
            <person name="Rahn T."/>
            <person name="Kunzel S."/>
            <person name="Neulinger S.C."/>
        </authorList>
    </citation>
    <scope>NUCLEOTIDE SEQUENCE [LARGE SCALE GENOMIC DNA]</scope>
    <source>
        <strain evidence="1 2">DSM 16996</strain>
    </source>
</reference>
<evidence type="ECO:0000313" key="2">
    <source>
        <dbReference type="Proteomes" id="UP000239089"/>
    </source>
</evidence>
<keyword evidence="2" id="KW-1185">Reference proteome</keyword>
<dbReference type="AlphaFoldDB" id="A0A2S6NEW7"/>